<evidence type="ECO:0000313" key="2">
    <source>
        <dbReference type="EMBL" id="PWA59732.1"/>
    </source>
</evidence>
<dbReference type="OrthoDB" id="1737273at2759"/>
<accession>A0A2U1MEU2</accession>
<evidence type="ECO:0008006" key="4">
    <source>
        <dbReference type="Google" id="ProtNLM"/>
    </source>
</evidence>
<evidence type="ECO:0000256" key="1">
    <source>
        <dbReference type="SAM" id="MobiDB-lite"/>
    </source>
</evidence>
<protein>
    <recommendedName>
        <fullName evidence="4">Myb/SANT-like domain-containing protein</fullName>
    </recommendedName>
</protein>
<gene>
    <name evidence="2" type="ORF">CTI12_AA388380</name>
</gene>
<keyword evidence="3" id="KW-1185">Reference proteome</keyword>
<comment type="caution">
    <text evidence="2">The sequence shown here is derived from an EMBL/GenBank/DDBJ whole genome shotgun (WGS) entry which is preliminary data.</text>
</comment>
<sequence>MAASPCDRGRGKNKQFWKEEEIEVLVDVLQELASDPLWKVDGGFKNNYMVEVRKRMAQKIPKRFSWLFVYTQQLLQTHKNATGLFNFKFPYLLKLDMVWGKDRATGLKAEDISEACEGTNNQANAVLCASSDSEDEVFVVPNTQPGPSTIHATKKRKKISPPTENSYKKKKAMTPHQVIDAKLDGLGSDFKKVCGEMASKFGVVADALTLDANKSEYVSEDKMNEVMNELIYIGISSLDIGKFVEICYNEPIKVKTLFTLVSSMRMSYVLGFLHPQN</sequence>
<organism evidence="2 3">
    <name type="scientific">Artemisia annua</name>
    <name type="common">Sweet wormwood</name>
    <dbReference type="NCBI Taxonomy" id="35608"/>
    <lineage>
        <taxon>Eukaryota</taxon>
        <taxon>Viridiplantae</taxon>
        <taxon>Streptophyta</taxon>
        <taxon>Embryophyta</taxon>
        <taxon>Tracheophyta</taxon>
        <taxon>Spermatophyta</taxon>
        <taxon>Magnoliopsida</taxon>
        <taxon>eudicotyledons</taxon>
        <taxon>Gunneridae</taxon>
        <taxon>Pentapetalae</taxon>
        <taxon>asterids</taxon>
        <taxon>campanulids</taxon>
        <taxon>Asterales</taxon>
        <taxon>Asteraceae</taxon>
        <taxon>Asteroideae</taxon>
        <taxon>Anthemideae</taxon>
        <taxon>Artemisiinae</taxon>
        <taxon>Artemisia</taxon>
    </lineage>
</organism>
<feature type="compositionally biased region" description="Polar residues" evidence="1">
    <location>
        <begin position="142"/>
        <end position="151"/>
    </location>
</feature>
<dbReference type="AlphaFoldDB" id="A0A2U1MEU2"/>
<proteinExistence type="predicted"/>
<dbReference type="PANTHER" id="PTHR46250">
    <property type="entry name" value="MYB/SANT-LIKE DNA-BINDING DOMAIN PROTEIN-RELATED"/>
    <property type="match status" value="1"/>
</dbReference>
<reference evidence="2 3" key="1">
    <citation type="journal article" date="2018" name="Mol. Plant">
        <title>The genome of Artemisia annua provides insight into the evolution of Asteraceae family and artemisinin biosynthesis.</title>
        <authorList>
            <person name="Shen Q."/>
            <person name="Zhang L."/>
            <person name="Liao Z."/>
            <person name="Wang S."/>
            <person name="Yan T."/>
            <person name="Shi P."/>
            <person name="Liu M."/>
            <person name="Fu X."/>
            <person name="Pan Q."/>
            <person name="Wang Y."/>
            <person name="Lv Z."/>
            <person name="Lu X."/>
            <person name="Zhang F."/>
            <person name="Jiang W."/>
            <person name="Ma Y."/>
            <person name="Chen M."/>
            <person name="Hao X."/>
            <person name="Li L."/>
            <person name="Tang Y."/>
            <person name="Lv G."/>
            <person name="Zhou Y."/>
            <person name="Sun X."/>
            <person name="Brodelius P.E."/>
            <person name="Rose J.K.C."/>
            <person name="Tang K."/>
        </authorList>
    </citation>
    <scope>NUCLEOTIDE SEQUENCE [LARGE SCALE GENOMIC DNA]</scope>
    <source>
        <strain evidence="3">cv. Huhao1</strain>
        <tissue evidence="2">Leaf</tissue>
    </source>
</reference>
<dbReference type="Proteomes" id="UP000245207">
    <property type="component" value="Unassembled WGS sequence"/>
</dbReference>
<name>A0A2U1MEU2_ARTAN</name>
<evidence type="ECO:0000313" key="3">
    <source>
        <dbReference type="Proteomes" id="UP000245207"/>
    </source>
</evidence>
<dbReference type="STRING" id="35608.A0A2U1MEU2"/>
<dbReference type="EMBL" id="PKPP01005548">
    <property type="protein sequence ID" value="PWA59732.1"/>
    <property type="molecule type" value="Genomic_DNA"/>
</dbReference>
<feature type="region of interest" description="Disordered" evidence="1">
    <location>
        <begin position="142"/>
        <end position="171"/>
    </location>
</feature>